<dbReference type="InterPro" id="IPR023052">
    <property type="entry name" value="Cell_div_SepF"/>
</dbReference>
<dbReference type="PANTHER" id="PTHR35798:SF1">
    <property type="entry name" value="CELL DIVISION PROTEIN SEPF"/>
    <property type="match status" value="1"/>
</dbReference>
<keyword evidence="1 6" id="KW-0132">Cell division</keyword>
<dbReference type="InterPro" id="IPR038594">
    <property type="entry name" value="SepF-like_sf"/>
</dbReference>
<sequence>MSFLDDIKSRLPFGQNQGSYGQDGYGQDDGYADDYYDGNGYGDGYQQDGYGSSDSYAGGGYGSSEPSNGILGQTRRGEAESVAVYTRSGQLVGDADRHATTYNPPSRQESGYRPGAYDTPSSYAATVRSHASTPAPTPSAVETAQHASAILNATPQLPAFILRPESYDDVETVVRRVRTKQPVALVFVGVRTEVAKRVLDFSYGFACGLGASVQEVGDRIFMVLPAGCEVKNSDLQKLRDDGYLK</sequence>
<proteinExistence type="predicted"/>
<feature type="compositionally biased region" description="Polar residues" evidence="5">
    <location>
        <begin position="100"/>
        <end position="109"/>
    </location>
</feature>
<name>A0ABT7V7G9_9ACTN</name>
<dbReference type="InterPro" id="IPR007561">
    <property type="entry name" value="Cell_div_SepF/SepF-rel"/>
</dbReference>
<dbReference type="EMBL" id="JAUDDZ010000002">
    <property type="protein sequence ID" value="MDM8274438.1"/>
    <property type="molecule type" value="Genomic_DNA"/>
</dbReference>
<evidence type="ECO:0000256" key="5">
    <source>
        <dbReference type="SAM" id="MobiDB-lite"/>
    </source>
</evidence>
<dbReference type="Pfam" id="PF04472">
    <property type="entry name" value="SepF"/>
    <property type="match status" value="1"/>
</dbReference>
<evidence type="ECO:0000256" key="2">
    <source>
        <dbReference type="ARBA" id="ARBA00023210"/>
    </source>
</evidence>
<dbReference type="RefSeq" id="WP_204672799.1">
    <property type="nucleotide sequence ID" value="NZ_JACJKQ010000007.1"/>
</dbReference>
<keyword evidence="2" id="KW-0717">Septation</keyword>
<dbReference type="Gene3D" id="3.30.110.150">
    <property type="entry name" value="SepF-like protein"/>
    <property type="match status" value="1"/>
</dbReference>
<evidence type="ECO:0000256" key="3">
    <source>
        <dbReference type="ARBA" id="ARBA00023306"/>
    </source>
</evidence>
<feature type="compositionally biased region" description="Low complexity" evidence="5">
    <location>
        <begin position="44"/>
        <end position="56"/>
    </location>
</feature>
<feature type="region of interest" description="Disordered" evidence="5">
    <location>
        <begin position="11"/>
        <end position="138"/>
    </location>
</feature>
<dbReference type="PANTHER" id="PTHR35798">
    <property type="entry name" value="CELL DIVISION PROTEIN SEPF"/>
    <property type="match status" value="1"/>
</dbReference>
<dbReference type="Proteomes" id="UP001529421">
    <property type="component" value="Unassembled WGS sequence"/>
</dbReference>
<protein>
    <submittedName>
        <fullName evidence="6">Cell division protein SepF</fullName>
    </submittedName>
</protein>
<accession>A0ABT7V7G9</accession>
<organism evidence="6 7">
    <name type="scientific">Enorma phocaeensis</name>
    <dbReference type="NCBI Taxonomy" id="1871019"/>
    <lineage>
        <taxon>Bacteria</taxon>
        <taxon>Bacillati</taxon>
        <taxon>Actinomycetota</taxon>
        <taxon>Coriobacteriia</taxon>
        <taxon>Coriobacteriales</taxon>
        <taxon>Coriobacteriaceae</taxon>
        <taxon>Enorma</taxon>
    </lineage>
</organism>
<keyword evidence="7" id="KW-1185">Reference proteome</keyword>
<feature type="compositionally biased region" description="Polar residues" evidence="5">
    <location>
        <begin position="119"/>
        <end position="138"/>
    </location>
</feature>
<evidence type="ECO:0000256" key="1">
    <source>
        <dbReference type="ARBA" id="ARBA00022618"/>
    </source>
</evidence>
<dbReference type="GO" id="GO:0051301">
    <property type="term" value="P:cell division"/>
    <property type="evidence" value="ECO:0007669"/>
    <property type="project" value="UniProtKB-KW"/>
</dbReference>
<keyword evidence="3" id="KW-0131">Cell cycle</keyword>
<reference evidence="7" key="1">
    <citation type="submission" date="2023-06" db="EMBL/GenBank/DDBJ databases">
        <title>Identification and characterization of horizontal gene transfer across gut microbiota members of farm animals based on homology search.</title>
        <authorList>
            <person name="Zeman M."/>
            <person name="Kubasova T."/>
            <person name="Jahodarova E."/>
            <person name="Nykrynova M."/>
            <person name="Rychlik I."/>
        </authorList>
    </citation>
    <scope>NUCLEOTIDE SEQUENCE [LARGE SCALE GENOMIC DNA]</scope>
    <source>
        <strain evidence="7">154_Feed</strain>
    </source>
</reference>
<evidence type="ECO:0000256" key="4">
    <source>
        <dbReference type="ARBA" id="ARBA00044936"/>
    </source>
</evidence>
<comment type="caution">
    <text evidence="6">The sequence shown here is derived from an EMBL/GenBank/DDBJ whole genome shotgun (WGS) entry which is preliminary data.</text>
</comment>
<comment type="function">
    <text evidence="4">Cell division protein that is part of the divisome complex and is recruited early to the Z-ring. Probably stimulates Z-ring formation, perhaps through the cross-linking of FtsZ protofilaments. Its function overlaps with FtsA.</text>
</comment>
<gene>
    <name evidence="6" type="ORF">QUW28_02820</name>
</gene>
<evidence type="ECO:0000313" key="6">
    <source>
        <dbReference type="EMBL" id="MDM8274438.1"/>
    </source>
</evidence>
<evidence type="ECO:0000313" key="7">
    <source>
        <dbReference type="Proteomes" id="UP001529421"/>
    </source>
</evidence>